<proteinExistence type="inferred from homology"/>
<dbReference type="CDD" id="cd00540">
    <property type="entry name" value="AAG"/>
    <property type="match status" value="1"/>
</dbReference>
<keyword evidence="8" id="KW-1185">Reference proteome</keyword>
<comment type="similarity">
    <text evidence="1 5">Belongs to the DNA glycosylase MPG family.</text>
</comment>
<feature type="region of interest" description="Disordered" evidence="6">
    <location>
        <begin position="206"/>
        <end position="231"/>
    </location>
</feature>
<evidence type="ECO:0000256" key="6">
    <source>
        <dbReference type="SAM" id="MobiDB-lite"/>
    </source>
</evidence>
<dbReference type="GO" id="GO:0003677">
    <property type="term" value="F:DNA binding"/>
    <property type="evidence" value="ECO:0007669"/>
    <property type="project" value="InterPro"/>
</dbReference>
<evidence type="ECO:0000256" key="3">
    <source>
        <dbReference type="ARBA" id="ARBA00022801"/>
    </source>
</evidence>
<evidence type="ECO:0000256" key="1">
    <source>
        <dbReference type="ARBA" id="ARBA00009232"/>
    </source>
</evidence>
<dbReference type="PANTHER" id="PTHR10429:SF0">
    <property type="entry name" value="DNA-3-METHYLADENINE GLYCOSYLASE"/>
    <property type="match status" value="1"/>
</dbReference>
<name>A0A8J3LFH4_9ACTN</name>
<dbReference type="Proteomes" id="UP000660339">
    <property type="component" value="Unassembled WGS sequence"/>
</dbReference>
<dbReference type="PANTHER" id="PTHR10429">
    <property type="entry name" value="DNA-3-METHYLADENINE GLYCOSYLASE"/>
    <property type="match status" value="1"/>
</dbReference>
<dbReference type="Pfam" id="PF02245">
    <property type="entry name" value="Pur_DNA_glyco"/>
    <property type="match status" value="1"/>
</dbReference>
<dbReference type="GO" id="GO:0003905">
    <property type="term" value="F:alkylbase DNA N-glycosylase activity"/>
    <property type="evidence" value="ECO:0007669"/>
    <property type="project" value="InterPro"/>
</dbReference>
<evidence type="ECO:0000313" key="7">
    <source>
        <dbReference type="EMBL" id="GIG17338.1"/>
    </source>
</evidence>
<evidence type="ECO:0000313" key="8">
    <source>
        <dbReference type="Proteomes" id="UP000660339"/>
    </source>
</evidence>
<organism evidence="7 8">
    <name type="scientific">Catellatospora methionotrophica</name>
    <dbReference type="NCBI Taxonomy" id="121620"/>
    <lineage>
        <taxon>Bacteria</taxon>
        <taxon>Bacillati</taxon>
        <taxon>Actinomycetota</taxon>
        <taxon>Actinomycetes</taxon>
        <taxon>Micromonosporales</taxon>
        <taxon>Micromonosporaceae</taxon>
        <taxon>Catellatospora</taxon>
    </lineage>
</organism>
<feature type="compositionally biased region" description="Basic residues" evidence="6">
    <location>
        <begin position="214"/>
        <end position="223"/>
    </location>
</feature>
<dbReference type="HAMAP" id="MF_00527">
    <property type="entry name" value="3MGH"/>
    <property type="match status" value="1"/>
</dbReference>
<reference evidence="7" key="1">
    <citation type="submission" date="2021-01" db="EMBL/GenBank/DDBJ databases">
        <title>Whole genome shotgun sequence of Catellatospora methionotrophica NBRC 14553.</title>
        <authorList>
            <person name="Komaki H."/>
            <person name="Tamura T."/>
        </authorList>
    </citation>
    <scope>NUCLEOTIDE SEQUENCE</scope>
    <source>
        <strain evidence="7">NBRC 14553</strain>
    </source>
</reference>
<sequence>MVPDGYDSMDFANGHTAEFPGGVDYSLLDAPASRITDTARGLLGWELEANGVRVRITEVEAYAGVGEDPASHTHNGPTPRSSVMFGPAGVLYVYFVFGMHWCMNVTAGHEGEAAAVLLRAGRVIGGAELARSRRGPVADRELGRGPARLSVALGIDGTANRTSLLDGTGPARLFPATVPVAPESIRSGPRVGVAAAHDRPWRFWVDGDPSVSPYRRHTPRRRAGTAPPRTP</sequence>
<dbReference type="SUPFAM" id="SSF50486">
    <property type="entry name" value="FMT C-terminal domain-like"/>
    <property type="match status" value="1"/>
</dbReference>
<keyword evidence="2 5" id="KW-0227">DNA damage</keyword>
<dbReference type="EMBL" id="BONJ01000031">
    <property type="protein sequence ID" value="GIG17338.1"/>
    <property type="molecule type" value="Genomic_DNA"/>
</dbReference>
<dbReference type="InterPro" id="IPR011034">
    <property type="entry name" value="Formyl_transferase-like_C_sf"/>
</dbReference>
<evidence type="ECO:0000256" key="5">
    <source>
        <dbReference type="HAMAP-Rule" id="MF_00527"/>
    </source>
</evidence>
<evidence type="ECO:0000256" key="2">
    <source>
        <dbReference type="ARBA" id="ARBA00022763"/>
    </source>
</evidence>
<dbReference type="NCBIfam" id="NF002003">
    <property type="entry name" value="PRK00802.1-3"/>
    <property type="match status" value="1"/>
</dbReference>
<comment type="caution">
    <text evidence="7">The sequence shown here is derived from an EMBL/GenBank/DDBJ whole genome shotgun (WGS) entry which is preliminary data.</text>
</comment>
<dbReference type="EC" id="3.2.2.-" evidence="5"/>
<dbReference type="GO" id="GO:0006284">
    <property type="term" value="P:base-excision repair"/>
    <property type="evidence" value="ECO:0007669"/>
    <property type="project" value="InterPro"/>
</dbReference>
<keyword evidence="4 5" id="KW-0234">DNA repair</keyword>
<dbReference type="NCBIfam" id="TIGR00567">
    <property type="entry name" value="3mg"/>
    <property type="match status" value="1"/>
</dbReference>
<gene>
    <name evidence="7" type="ORF">Cme02nite_56700</name>
</gene>
<dbReference type="AlphaFoldDB" id="A0A8J3LFH4"/>
<dbReference type="Gene3D" id="3.10.300.10">
    <property type="entry name" value="Methylpurine-DNA glycosylase (MPG)"/>
    <property type="match status" value="1"/>
</dbReference>
<dbReference type="InterPro" id="IPR003180">
    <property type="entry name" value="MPG"/>
</dbReference>
<evidence type="ECO:0000256" key="4">
    <source>
        <dbReference type="ARBA" id="ARBA00023204"/>
    </source>
</evidence>
<keyword evidence="3 5" id="KW-0378">Hydrolase</keyword>
<dbReference type="InterPro" id="IPR036995">
    <property type="entry name" value="MPG_sf"/>
</dbReference>
<accession>A0A8J3LFH4</accession>
<protein>
    <recommendedName>
        <fullName evidence="5">Putative 3-methyladenine DNA glycosylase</fullName>
        <ecNumber evidence="5">3.2.2.-</ecNumber>
    </recommendedName>
</protein>